<accession>A0A836C621</accession>
<dbReference type="EMBL" id="JAEHOE010000002">
    <property type="protein sequence ID" value="KAG2501445.1"/>
    <property type="molecule type" value="Genomic_DNA"/>
</dbReference>
<dbReference type="AlphaFoldDB" id="A0A836C621"/>
<evidence type="ECO:0000313" key="2">
    <source>
        <dbReference type="Proteomes" id="UP000612055"/>
    </source>
</evidence>
<protein>
    <submittedName>
        <fullName evidence="1">Uncharacterized protein</fullName>
    </submittedName>
</protein>
<evidence type="ECO:0000313" key="1">
    <source>
        <dbReference type="EMBL" id="KAG2501445.1"/>
    </source>
</evidence>
<reference evidence="1" key="1">
    <citation type="journal article" date="2020" name="bioRxiv">
        <title>Comparative genomics of Chlamydomonas.</title>
        <authorList>
            <person name="Craig R.J."/>
            <person name="Hasan A.R."/>
            <person name="Ness R.W."/>
            <person name="Keightley P.D."/>
        </authorList>
    </citation>
    <scope>NUCLEOTIDE SEQUENCE</scope>
    <source>
        <strain evidence="1">CCAP 11/70</strain>
    </source>
</reference>
<gene>
    <name evidence="1" type="ORF">HYH03_001228</name>
</gene>
<keyword evidence="2" id="KW-1185">Reference proteome</keyword>
<organism evidence="1 2">
    <name type="scientific">Edaphochlamys debaryana</name>
    <dbReference type="NCBI Taxonomy" id="47281"/>
    <lineage>
        <taxon>Eukaryota</taxon>
        <taxon>Viridiplantae</taxon>
        <taxon>Chlorophyta</taxon>
        <taxon>core chlorophytes</taxon>
        <taxon>Chlorophyceae</taxon>
        <taxon>CS clade</taxon>
        <taxon>Chlamydomonadales</taxon>
        <taxon>Chlamydomonadales incertae sedis</taxon>
        <taxon>Edaphochlamys</taxon>
    </lineage>
</organism>
<sequence length="294" mass="29208">MYDWLQPSGVVEHLAISLAATGIVPDDDVLKPRLLAIARAAAATSAAAPPSPAGTPNAASGAAAAAAATASSRSISDGAGGRPLSLVTIAAAGDAAAAAGLLSTDPRPSARECGTAALAEAGRVGGRGRPHGRAGRAEAGGLCPDPKELAVVAACWGRVDTAAWLEEAYGISALGRSARRLVDAAAAGSPGMMAWLRQRGCKLSGGAWGAAAGSGHPAALELLRQWRCPMPAYGGPCEAALRRGDLRTLDQLQRCGLPCPQHVAEAVVGFRSKHALLAGGAVAAGIRGCGRGVD</sequence>
<comment type="caution">
    <text evidence="1">The sequence shown here is derived from an EMBL/GenBank/DDBJ whole genome shotgun (WGS) entry which is preliminary data.</text>
</comment>
<name>A0A836C621_9CHLO</name>
<proteinExistence type="predicted"/>
<dbReference type="Proteomes" id="UP000612055">
    <property type="component" value="Unassembled WGS sequence"/>
</dbReference>